<dbReference type="Proteomes" id="UP000076510">
    <property type="component" value="Unassembled WGS sequence"/>
</dbReference>
<evidence type="ECO:0000313" key="3">
    <source>
        <dbReference type="Proteomes" id="UP000076510"/>
    </source>
</evidence>
<proteinExistence type="predicted"/>
<name>A0A165LP43_9BACI</name>
<dbReference type="OrthoDB" id="1150409at2"/>
<dbReference type="AlphaFoldDB" id="A0A165LP43"/>
<dbReference type="PANTHER" id="PTHR37038:SF14">
    <property type="entry name" value="TRANSCRIPTIONAL ACTIVATOR"/>
    <property type="match status" value="1"/>
</dbReference>
<feature type="domain" description="HTH cro/C1-type" evidence="1">
    <location>
        <begin position="10"/>
        <end position="63"/>
    </location>
</feature>
<evidence type="ECO:0000313" key="2">
    <source>
        <dbReference type="EMBL" id="KZE52592.1"/>
    </source>
</evidence>
<dbReference type="Gene3D" id="1.25.40.10">
    <property type="entry name" value="Tetratricopeptide repeat domain"/>
    <property type="match status" value="1"/>
</dbReference>
<protein>
    <recommendedName>
        <fullName evidence="1">HTH cro/C1-type domain-containing protein</fullName>
    </recommendedName>
</protein>
<dbReference type="EMBL" id="LQQY01000004">
    <property type="protein sequence ID" value="KZE52592.1"/>
    <property type="molecule type" value="Genomic_DNA"/>
</dbReference>
<dbReference type="SUPFAM" id="SSF48452">
    <property type="entry name" value="TPR-like"/>
    <property type="match status" value="1"/>
</dbReference>
<evidence type="ECO:0000259" key="1">
    <source>
        <dbReference type="PROSITE" id="PS50943"/>
    </source>
</evidence>
<dbReference type="RefSeq" id="WP_063190609.1">
    <property type="nucleotide sequence ID" value="NZ_JBLGCT010000002.1"/>
</dbReference>
<dbReference type="InterPro" id="IPR010982">
    <property type="entry name" value="Lambda_DNA-bd_dom_sf"/>
</dbReference>
<dbReference type="InterPro" id="IPR001387">
    <property type="entry name" value="Cro/C1-type_HTH"/>
</dbReference>
<dbReference type="CDD" id="cd00093">
    <property type="entry name" value="HTH_XRE"/>
    <property type="match status" value="1"/>
</dbReference>
<organism evidence="2 3">
    <name type="scientific">Rossellomorea marisflavi</name>
    <dbReference type="NCBI Taxonomy" id="189381"/>
    <lineage>
        <taxon>Bacteria</taxon>
        <taxon>Bacillati</taxon>
        <taxon>Bacillota</taxon>
        <taxon>Bacilli</taxon>
        <taxon>Bacillales</taxon>
        <taxon>Bacillaceae</taxon>
        <taxon>Rossellomorea</taxon>
    </lineage>
</organism>
<dbReference type="InterPro" id="IPR011990">
    <property type="entry name" value="TPR-like_helical_dom_sf"/>
</dbReference>
<gene>
    <name evidence="2" type="ORF">AV649_12690</name>
</gene>
<reference evidence="3" key="1">
    <citation type="submission" date="2016-01" db="EMBL/GenBank/DDBJ databases">
        <title>Whole genome sequencing of Bhargavaea cecembensis T14.</title>
        <authorList>
            <person name="Hong K.W."/>
        </authorList>
    </citation>
    <scope>NUCLEOTIDE SEQUENCE [LARGE SCALE GENOMIC DNA]</scope>
    <source>
        <strain evidence="3">M19</strain>
    </source>
</reference>
<dbReference type="SUPFAM" id="SSF47413">
    <property type="entry name" value="lambda repressor-like DNA-binding domains"/>
    <property type="match status" value="1"/>
</dbReference>
<dbReference type="Pfam" id="PF13181">
    <property type="entry name" value="TPR_8"/>
    <property type="match status" value="1"/>
</dbReference>
<dbReference type="SMART" id="SM00530">
    <property type="entry name" value="HTH_XRE"/>
    <property type="match status" value="1"/>
</dbReference>
<comment type="caution">
    <text evidence="2">The sequence shown here is derived from an EMBL/GenBank/DDBJ whole genome shotgun (WGS) entry which is preliminary data.</text>
</comment>
<dbReference type="PANTHER" id="PTHR37038">
    <property type="entry name" value="TRANSCRIPTIONAL REGULATOR-RELATED"/>
    <property type="match status" value="1"/>
</dbReference>
<sequence length="309" mass="36466">MKLAEIGKKISELRKEMNLTQGELADGICTQALVSLIEKGELDPNATILYQISKKLGVDVNYFFAISSTPRLDYITEVERQLRDLRILLRYEDMMEIVETEEKNPLFYQDPSKLQYLYWHKSIYSMEVEKDYEQATSLLEKAFTLVPKSKRAYTEQELEMLLTQGVFEETIENYEEAIFYYKKVESIVTETNRMLTDPTIKSRYFYNLARVYTHLGKLEESIDLLTSGIEWGVECGELYIMAEFHYQVSYNFELQNNYEKALEYLMYSIQLFELNPDYPYKEFLSEKKSTYLQIVKKLDYTGNQKNSNG</sequence>
<dbReference type="InterPro" id="IPR019734">
    <property type="entry name" value="TPR_rpt"/>
</dbReference>
<dbReference type="Pfam" id="PF01381">
    <property type="entry name" value="HTH_3"/>
    <property type="match status" value="1"/>
</dbReference>
<dbReference type="SMART" id="SM00028">
    <property type="entry name" value="TPR"/>
    <property type="match status" value="3"/>
</dbReference>
<dbReference type="GO" id="GO:0003677">
    <property type="term" value="F:DNA binding"/>
    <property type="evidence" value="ECO:0007669"/>
    <property type="project" value="InterPro"/>
</dbReference>
<dbReference type="PROSITE" id="PS50943">
    <property type="entry name" value="HTH_CROC1"/>
    <property type="match status" value="1"/>
</dbReference>
<accession>A0A165LP43</accession>
<dbReference type="InterPro" id="IPR053163">
    <property type="entry name" value="HTH-type_regulator_Rgg"/>
</dbReference>